<dbReference type="KEGG" id="npi:G7071_01480"/>
<dbReference type="EMBL" id="CP049866">
    <property type="protein sequence ID" value="QIK74307.1"/>
    <property type="molecule type" value="Genomic_DNA"/>
</dbReference>
<evidence type="ECO:0000313" key="3">
    <source>
        <dbReference type="Proteomes" id="UP000502035"/>
    </source>
</evidence>
<evidence type="ECO:0000313" key="2">
    <source>
        <dbReference type="EMBL" id="QIK74307.1"/>
    </source>
</evidence>
<evidence type="ECO:0008006" key="4">
    <source>
        <dbReference type="Google" id="ProtNLM"/>
    </source>
</evidence>
<protein>
    <recommendedName>
        <fullName evidence="4">Glycosyltransferase RgtA/B/C/D-like domain-containing protein</fullName>
    </recommendedName>
</protein>
<keyword evidence="1" id="KW-0812">Transmembrane</keyword>
<feature type="transmembrane region" description="Helical" evidence="1">
    <location>
        <begin position="163"/>
        <end position="187"/>
    </location>
</feature>
<feature type="transmembrane region" description="Helical" evidence="1">
    <location>
        <begin position="199"/>
        <end position="218"/>
    </location>
</feature>
<name>A0A6G7YCG7_9ACTN</name>
<dbReference type="RefSeq" id="WP_166314016.1">
    <property type="nucleotide sequence ID" value="NZ_CP049866.1"/>
</dbReference>
<keyword evidence="1" id="KW-1133">Transmembrane helix</keyword>
<feature type="transmembrane region" description="Helical" evidence="1">
    <location>
        <begin position="277"/>
        <end position="294"/>
    </location>
</feature>
<evidence type="ECO:0000256" key="1">
    <source>
        <dbReference type="SAM" id="Phobius"/>
    </source>
</evidence>
<dbReference type="Proteomes" id="UP000502035">
    <property type="component" value="Chromosome"/>
</dbReference>
<sequence length="556" mass="59132">MRLPRERWPLVTTVLIVLIGSVFLLTQARHLWFFGDDWAFLLARDLGERPVESLMAPHNEHWSTVPVLIYRALYSVFGLHHFLVFAALPVAAHAVACVLLFLVQSRCGIHPWVSAGVTAVLVFLGAGAENLLWSFQIGMIGTAVFGLAALLLSAGWTGRRTVVIIWTLSVLSLMTASTSIPMLIWLGAFTFARHGLRRALVLAVPPMIVYAAWFIVWGRQAETGIPESRPVDVMPLAWKGLSVTWERMTGFEGVGPVLVIGLLTAALTLQPDSARRALALSGAATAVITYLILADSRGGLGPESTSPSRYSYFGALMLLPALALVLHSLWDRLKTRRVEGSVALAAILGLLVIPGILGTVDFRVGRDTLTPDLRARTIAASELARSSERLLDNAVDESYNPNITADALRLDSVAAALPDGPVTARDRLTARAALQVSAAPTSWGLPEAVATVEGTETSPSGDCSIGLGAVGSVLEIPSGREGAQARLILSETDRTTVRLRDGTVTSASVPMVVGDTSEVYVGVTAPGVGLLVDLPPGVPFTVCGRLDAGQEDAIAP</sequence>
<keyword evidence="1" id="KW-0472">Membrane</keyword>
<reference evidence="2 3" key="1">
    <citation type="submission" date="2020-03" db="EMBL/GenBank/DDBJ databases">
        <title>Nocardioides sp. nov., isolated from fish.</title>
        <authorList>
            <person name="Hyun D.-W."/>
            <person name="Bae J.-W."/>
        </authorList>
    </citation>
    <scope>NUCLEOTIDE SEQUENCE [LARGE SCALE GENOMIC DNA]</scope>
    <source>
        <strain evidence="2 3">HDW12A</strain>
    </source>
</reference>
<keyword evidence="3" id="KW-1185">Reference proteome</keyword>
<gene>
    <name evidence="2" type="ORF">G7071_01480</name>
</gene>
<feature type="transmembrane region" description="Helical" evidence="1">
    <location>
        <begin position="6"/>
        <end position="25"/>
    </location>
</feature>
<feature type="transmembrane region" description="Helical" evidence="1">
    <location>
        <begin position="310"/>
        <end position="330"/>
    </location>
</feature>
<feature type="transmembrane region" description="Helical" evidence="1">
    <location>
        <begin position="342"/>
        <end position="360"/>
    </location>
</feature>
<proteinExistence type="predicted"/>
<dbReference type="AlphaFoldDB" id="A0A6G7YCG7"/>
<feature type="transmembrane region" description="Helical" evidence="1">
    <location>
        <begin position="109"/>
        <end position="128"/>
    </location>
</feature>
<accession>A0A6G7YCG7</accession>
<feature type="transmembrane region" description="Helical" evidence="1">
    <location>
        <begin position="82"/>
        <end position="103"/>
    </location>
</feature>
<feature type="transmembrane region" description="Helical" evidence="1">
    <location>
        <begin position="135"/>
        <end position="157"/>
    </location>
</feature>
<organism evidence="2 3">
    <name type="scientific">Nocardioides piscis</name>
    <dbReference type="NCBI Taxonomy" id="2714938"/>
    <lineage>
        <taxon>Bacteria</taxon>
        <taxon>Bacillati</taxon>
        <taxon>Actinomycetota</taxon>
        <taxon>Actinomycetes</taxon>
        <taxon>Propionibacteriales</taxon>
        <taxon>Nocardioidaceae</taxon>
        <taxon>Nocardioides</taxon>
    </lineage>
</organism>